<gene>
    <name evidence="2" type="ORF">P7K49_032672</name>
</gene>
<organism evidence="2 3">
    <name type="scientific">Saguinus oedipus</name>
    <name type="common">Cotton-top tamarin</name>
    <name type="synonym">Oedipomidas oedipus</name>
    <dbReference type="NCBI Taxonomy" id="9490"/>
    <lineage>
        <taxon>Eukaryota</taxon>
        <taxon>Metazoa</taxon>
        <taxon>Chordata</taxon>
        <taxon>Craniata</taxon>
        <taxon>Vertebrata</taxon>
        <taxon>Euteleostomi</taxon>
        <taxon>Mammalia</taxon>
        <taxon>Eutheria</taxon>
        <taxon>Euarchontoglires</taxon>
        <taxon>Primates</taxon>
        <taxon>Haplorrhini</taxon>
        <taxon>Platyrrhini</taxon>
        <taxon>Cebidae</taxon>
        <taxon>Callitrichinae</taxon>
        <taxon>Saguinus</taxon>
    </lineage>
</organism>
<feature type="compositionally biased region" description="Low complexity" evidence="1">
    <location>
        <begin position="20"/>
        <end position="32"/>
    </location>
</feature>
<sequence>MQTPSSGLPPRLPMAPPDPGLLGPKPLGLLPDSAAHTQYPVLDPKPTQQLATALLPMATPQSRAPSSFHIHTDLLGDPRDASPSPKSQIFRRDHGETYLDACPGSHLVQHRLLTTGVHPPEPLTTPRHVQAHPRSKDMEL</sequence>
<feature type="compositionally biased region" description="Pro residues" evidence="1">
    <location>
        <begin position="10"/>
        <end position="19"/>
    </location>
</feature>
<evidence type="ECO:0000313" key="2">
    <source>
        <dbReference type="EMBL" id="KAK2086765.1"/>
    </source>
</evidence>
<dbReference type="EMBL" id="JASSZA010000019">
    <property type="protein sequence ID" value="KAK2086765.1"/>
    <property type="molecule type" value="Genomic_DNA"/>
</dbReference>
<comment type="caution">
    <text evidence="2">The sequence shown here is derived from an EMBL/GenBank/DDBJ whole genome shotgun (WGS) entry which is preliminary data.</text>
</comment>
<dbReference type="Proteomes" id="UP001266305">
    <property type="component" value="Unassembled WGS sequence"/>
</dbReference>
<proteinExistence type="predicted"/>
<feature type="region of interest" description="Disordered" evidence="1">
    <location>
        <begin position="116"/>
        <end position="140"/>
    </location>
</feature>
<accession>A0ABQ9TPQ7</accession>
<feature type="region of interest" description="Disordered" evidence="1">
    <location>
        <begin position="59"/>
        <end position="87"/>
    </location>
</feature>
<evidence type="ECO:0000256" key="1">
    <source>
        <dbReference type="SAM" id="MobiDB-lite"/>
    </source>
</evidence>
<feature type="region of interest" description="Disordered" evidence="1">
    <location>
        <begin position="1"/>
        <end position="41"/>
    </location>
</feature>
<name>A0ABQ9TPQ7_SAGOE</name>
<feature type="compositionally biased region" description="Basic and acidic residues" evidence="1">
    <location>
        <begin position="70"/>
        <end position="80"/>
    </location>
</feature>
<keyword evidence="3" id="KW-1185">Reference proteome</keyword>
<evidence type="ECO:0000313" key="3">
    <source>
        <dbReference type="Proteomes" id="UP001266305"/>
    </source>
</evidence>
<reference evidence="2 3" key="1">
    <citation type="submission" date="2023-05" db="EMBL/GenBank/DDBJ databases">
        <title>B98-5 Cell Line De Novo Hybrid Assembly: An Optical Mapping Approach.</title>
        <authorList>
            <person name="Kananen K."/>
            <person name="Auerbach J.A."/>
            <person name="Kautto E."/>
            <person name="Blachly J.S."/>
        </authorList>
    </citation>
    <scope>NUCLEOTIDE SEQUENCE [LARGE SCALE GENOMIC DNA]</scope>
    <source>
        <strain evidence="2">B95-8</strain>
        <tissue evidence="2">Cell line</tissue>
    </source>
</reference>
<protein>
    <submittedName>
        <fullName evidence="2">Uncharacterized protein</fullName>
    </submittedName>
</protein>